<reference evidence="1" key="1">
    <citation type="submission" date="2020-03" db="EMBL/GenBank/DDBJ databases">
        <title>A transcriptome and proteome of the tick Rhipicephalus microplus shaped by the genetic composition of its hosts and developmental stage.</title>
        <authorList>
            <person name="Garcia G.R."/>
            <person name="Ribeiro J.M.C."/>
            <person name="Maruyama S.R."/>
            <person name="Gardinasse L.G."/>
            <person name="Nelson K."/>
            <person name="Ferreira B.R."/>
            <person name="Andrade T.G."/>
            <person name="Santos I.K.F.M."/>
        </authorList>
    </citation>
    <scope>NUCLEOTIDE SEQUENCE</scope>
    <source>
        <strain evidence="1">NSGR</strain>
        <tissue evidence="1">Salivary glands</tissue>
    </source>
</reference>
<dbReference type="EMBL" id="GIKN01007533">
    <property type="protein sequence ID" value="NIE49806.1"/>
    <property type="molecule type" value="Transcribed_RNA"/>
</dbReference>
<sequence length="114" mass="13011">MLHAVCPKSQAKQGDLCERRTCTFLCHLVYTCCTYLNVCLRHCRVEMPDVLTCASTILLHLYMQSRVVVISTVWATFQPVTLRHLVLCPLVCFACVCVRKYVQAISLLTIYEPI</sequence>
<evidence type="ECO:0000313" key="1">
    <source>
        <dbReference type="EMBL" id="NIE49806.1"/>
    </source>
</evidence>
<name>A0A6G5AHW2_RHIMP</name>
<organism evidence="1">
    <name type="scientific">Rhipicephalus microplus</name>
    <name type="common">Cattle tick</name>
    <name type="synonym">Boophilus microplus</name>
    <dbReference type="NCBI Taxonomy" id="6941"/>
    <lineage>
        <taxon>Eukaryota</taxon>
        <taxon>Metazoa</taxon>
        <taxon>Ecdysozoa</taxon>
        <taxon>Arthropoda</taxon>
        <taxon>Chelicerata</taxon>
        <taxon>Arachnida</taxon>
        <taxon>Acari</taxon>
        <taxon>Parasitiformes</taxon>
        <taxon>Ixodida</taxon>
        <taxon>Ixodoidea</taxon>
        <taxon>Ixodidae</taxon>
        <taxon>Rhipicephalinae</taxon>
        <taxon>Rhipicephalus</taxon>
        <taxon>Boophilus</taxon>
    </lineage>
</organism>
<proteinExistence type="predicted"/>
<protein>
    <submittedName>
        <fullName evidence="1">Uncharacterized protein</fullName>
    </submittedName>
</protein>
<accession>A0A6G5AHW2</accession>
<dbReference type="AlphaFoldDB" id="A0A6G5AHW2"/>